<dbReference type="GO" id="GO:0031415">
    <property type="term" value="C:NatA complex"/>
    <property type="evidence" value="ECO:0007669"/>
    <property type="project" value="InterPro"/>
</dbReference>
<evidence type="ECO:0000256" key="3">
    <source>
        <dbReference type="ARBA" id="ARBA00025786"/>
    </source>
</evidence>
<keyword evidence="2" id="KW-0012">Acyltransferase</keyword>
<protein>
    <submittedName>
        <fullName evidence="5">N-terminal acetyltransferase complex ARD1 subunit</fullName>
    </submittedName>
    <submittedName>
        <fullName evidence="6">N-terminal_acetyltransferase complex ARD1 subunit</fullName>
    </submittedName>
</protein>
<dbReference type="Pfam" id="PF00583">
    <property type="entry name" value="Acetyltransf_1"/>
    <property type="match status" value="1"/>
</dbReference>
<evidence type="ECO:0000313" key="6">
    <source>
        <dbReference type="EMBL" id="CAL6047595.1"/>
    </source>
</evidence>
<dbReference type="InterPro" id="IPR000182">
    <property type="entry name" value="GNAT_dom"/>
</dbReference>
<dbReference type="AlphaFoldDB" id="A0AA86Q0K7"/>
<keyword evidence="7" id="KW-1185">Reference proteome</keyword>
<reference evidence="6 7" key="2">
    <citation type="submission" date="2024-07" db="EMBL/GenBank/DDBJ databases">
        <authorList>
            <person name="Akdeniz Z."/>
        </authorList>
    </citation>
    <scope>NUCLEOTIDE SEQUENCE [LARGE SCALE GENOMIC DNA]</scope>
</reference>
<reference evidence="5" key="1">
    <citation type="submission" date="2023-06" db="EMBL/GenBank/DDBJ databases">
        <authorList>
            <person name="Kurt Z."/>
        </authorList>
    </citation>
    <scope>NUCLEOTIDE SEQUENCE</scope>
</reference>
<dbReference type="InterPro" id="IPR016181">
    <property type="entry name" value="Acyl_CoA_acyltransferase"/>
</dbReference>
<dbReference type="Proteomes" id="UP001642409">
    <property type="component" value="Unassembled WGS sequence"/>
</dbReference>
<evidence type="ECO:0000256" key="1">
    <source>
        <dbReference type="ARBA" id="ARBA00022679"/>
    </source>
</evidence>
<evidence type="ECO:0000313" key="5">
    <source>
        <dbReference type="EMBL" id="CAI9948938.1"/>
    </source>
</evidence>
<sequence>MISLRRYQIGDIPQLQQINLECLPENYSLRYWETHYLQWPETTFVATVNNIVVGYIMGKVEENHGHITSVAVKQTYRGMGIATRLLRQVHKAMRDCYGVKYCTLHVRYYNDAAQHLYEIKNGYTEKEIDTAYFADGEDAWKMTCKFENLDELAVPIKKQENKVE</sequence>
<dbReference type="SUPFAM" id="SSF55729">
    <property type="entry name" value="Acyl-CoA N-acyltransferases (Nat)"/>
    <property type="match status" value="1"/>
</dbReference>
<comment type="caution">
    <text evidence="5">The sequence shown here is derived from an EMBL/GenBank/DDBJ whole genome shotgun (WGS) entry which is preliminary data.</text>
</comment>
<dbReference type="GO" id="GO:1990189">
    <property type="term" value="F:protein N-terminal-serine acetyltransferase activity"/>
    <property type="evidence" value="ECO:0007669"/>
    <property type="project" value="TreeGrafter"/>
</dbReference>
<name>A0AA86Q0K7_9EUKA</name>
<dbReference type="Gene3D" id="3.40.630.30">
    <property type="match status" value="1"/>
</dbReference>
<accession>A0AA86Q0K7</accession>
<dbReference type="CDD" id="cd04301">
    <property type="entry name" value="NAT_SF"/>
    <property type="match status" value="1"/>
</dbReference>
<gene>
    <name evidence="5" type="ORF">HINF_LOCUS36583</name>
    <name evidence="6" type="ORF">HINF_LOCUS42282</name>
</gene>
<dbReference type="EMBL" id="CATOUU010000792">
    <property type="protein sequence ID" value="CAI9948938.1"/>
    <property type="molecule type" value="Genomic_DNA"/>
</dbReference>
<organism evidence="5">
    <name type="scientific">Hexamita inflata</name>
    <dbReference type="NCBI Taxonomy" id="28002"/>
    <lineage>
        <taxon>Eukaryota</taxon>
        <taxon>Metamonada</taxon>
        <taxon>Diplomonadida</taxon>
        <taxon>Hexamitidae</taxon>
        <taxon>Hexamitinae</taxon>
        <taxon>Hexamita</taxon>
    </lineage>
</organism>
<dbReference type="EMBL" id="CAXDID020000172">
    <property type="protein sequence ID" value="CAL6047595.1"/>
    <property type="molecule type" value="Genomic_DNA"/>
</dbReference>
<dbReference type="PROSITE" id="PS51186">
    <property type="entry name" value="GNAT"/>
    <property type="match status" value="1"/>
</dbReference>
<dbReference type="GO" id="GO:1990190">
    <property type="term" value="F:protein-N-terminal-glutamate acetyltransferase activity"/>
    <property type="evidence" value="ECO:0007669"/>
    <property type="project" value="TreeGrafter"/>
</dbReference>
<evidence type="ECO:0000259" key="4">
    <source>
        <dbReference type="PROSITE" id="PS51186"/>
    </source>
</evidence>
<proteinExistence type="inferred from homology"/>
<evidence type="ECO:0000256" key="2">
    <source>
        <dbReference type="ARBA" id="ARBA00023315"/>
    </source>
</evidence>
<comment type="similarity">
    <text evidence="3">Belongs to the acetyltransferase family. ARD1 subfamily.</text>
</comment>
<feature type="domain" description="N-acetyltransferase" evidence="4">
    <location>
        <begin position="2"/>
        <end position="147"/>
    </location>
</feature>
<evidence type="ECO:0000313" key="7">
    <source>
        <dbReference type="Proteomes" id="UP001642409"/>
    </source>
</evidence>
<dbReference type="PANTHER" id="PTHR23091:SF4">
    <property type="entry name" value="N-TERMINAL AMINO-ACID N(ALPHA)-ACETYLTRANSFERASE NATA"/>
    <property type="match status" value="1"/>
</dbReference>
<dbReference type="PANTHER" id="PTHR23091">
    <property type="entry name" value="N-TERMINAL ACETYLTRANSFERASE"/>
    <property type="match status" value="1"/>
</dbReference>
<dbReference type="InterPro" id="IPR045047">
    <property type="entry name" value="Ard1-like"/>
</dbReference>
<keyword evidence="1" id="KW-0808">Transferase</keyword>